<name>A0A2S6GMD5_9PSEU</name>
<dbReference type="AlphaFoldDB" id="A0A2S6GMD5"/>
<dbReference type="GO" id="GO:0006596">
    <property type="term" value="P:polyamine biosynthetic process"/>
    <property type="evidence" value="ECO:0007669"/>
    <property type="project" value="UniProtKB-KW"/>
</dbReference>
<keyword evidence="4" id="KW-1185">Reference proteome</keyword>
<dbReference type="NCBIfam" id="NF037959">
    <property type="entry name" value="MFS_SpdSyn"/>
    <property type="match status" value="1"/>
</dbReference>
<dbReference type="Gene3D" id="3.40.50.150">
    <property type="entry name" value="Vaccinia Virus protein VP39"/>
    <property type="match status" value="1"/>
</dbReference>
<dbReference type="SUPFAM" id="SSF53335">
    <property type="entry name" value="S-adenosyl-L-methionine-dependent methyltransferases"/>
    <property type="match status" value="1"/>
</dbReference>
<proteinExistence type="predicted"/>
<dbReference type="EMBL" id="PTIX01000010">
    <property type="protein sequence ID" value="PPK66385.1"/>
    <property type="molecule type" value="Genomic_DNA"/>
</dbReference>
<dbReference type="InterPro" id="IPR029063">
    <property type="entry name" value="SAM-dependent_MTases_sf"/>
</dbReference>
<dbReference type="Proteomes" id="UP000239203">
    <property type="component" value="Unassembled WGS sequence"/>
</dbReference>
<reference evidence="3 4" key="1">
    <citation type="submission" date="2018-02" db="EMBL/GenBank/DDBJ databases">
        <title>Genomic Encyclopedia of Archaeal and Bacterial Type Strains, Phase II (KMG-II): from individual species to whole genera.</title>
        <authorList>
            <person name="Goeker M."/>
        </authorList>
    </citation>
    <scope>NUCLEOTIDE SEQUENCE [LARGE SCALE GENOMIC DNA]</scope>
    <source>
        <strain evidence="3 4">YU 961-1</strain>
    </source>
</reference>
<organism evidence="3 4">
    <name type="scientific">Actinokineospora auranticolor</name>
    <dbReference type="NCBI Taxonomy" id="155976"/>
    <lineage>
        <taxon>Bacteria</taxon>
        <taxon>Bacillati</taxon>
        <taxon>Actinomycetota</taxon>
        <taxon>Actinomycetes</taxon>
        <taxon>Pseudonocardiales</taxon>
        <taxon>Pseudonocardiaceae</taxon>
        <taxon>Actinokineospora</taxon>
    </lineage>
</organism>
<protein>
    <submittedName>
        <fullName evidence="3">Spermidine synthase</fullName>
    </submittedName>
</protein>
<dbReference type="PANTHER" id="PTHR43317">
    <property type="entry name" value="THERMOSPERMINE SYNTHASE ACAULIS5"/>
    <property type="match status" value="1"/>
</dbReference>
<dbReference type="RefSeq" id="WP_104480369.1">
    <property type="nucleotide sequence ID" value="NZ_CP154825.1"/>
</dbReference>
<feature type="region of interest" description="Disordered" evidence="2">
    <location>
        <begin position="257"/>
        <end position="279"/>
    </location>
</feature>
<evidence type="ECO:0000313" key="3">
    <source>
        <dbReference type="EMBL" id="PPK66385.1"/>
    </source>
</evidence>
<evidence type="ECO:0000256" key="1">
    <source>
        <dbReference type="ARBA" id="ARBA00023115"/>
    </source>
</evidence>
<evidence type="ECO:0000256" key="2">
    <source>
        <dbReference type="SAM" id="MobiDB-lite"/>
    </source>
</evidence>
<comment type="caution">
    <text evidence="3">The sequence shown here is derived from an EMBL/GenBank/DDBJ whole genome shotgun (WGS) entry which is preliminary data.</text>
</comment>
<evidence type="ECO:0000313" key="4">
    <source>
        <dbReference type="Proteomes" id="UP000239203"/>
    </source>
</evidence>
<dbReference type="OrthoDB" id="8221452at2"/>
<accession>A0A2S6GMD5</accession>
<dbReference type="PANTHER" id="PTHR43317:SF1">
    <property type="entry name" value="THERMOSPERMINE SYNTHASE ACAULIS5"/>
    <property type="match status" value="1"/>
</dbReference>
<keyword evidence="1" id="KW-0620">Polyamine biosynthesis</keyword>
<gene>
    <name evidence="3" type="ORF">CLV40_11089</name>
</gene>
<sequence>MNPTQGRYPVRFGTAEILRDLDHPTGWLLSVDGVAQSYVDTANPRHLEFDYVRRLAEVVDSHGEPGTPVEAVHLGGGACTLPRYIAAVRPGSRQRVFDADEGMVELVRGQFGVDSIPGLELTVADGRAAVSCLPDASADVVVVDAFERGTLAGALYGLEATRDISRVLRADGLYMANLSDGPDLKFTSRAVATLSAVFGSVLLLAEPPVLRGRRHGNIVLAAAATGLPVAEIAAKEAAAPFPARCVTAAELRALVGPATPLTDNDPTPPPVPPSGLFSQ</sequence>